<dbReference type="PANTHER" id="PTHR23329:SF1">
    <property type="entry name" value="TUFTELIN-INTERACTING PROTEIN 11"/>
    <property type="match status" value="1"/>
</dbReference>
<protein>
    <recommendedName>
        <fullName evidence="2">G-patch domain-containing protein</fullName>
    </recommendedName>
</protein>
<dbReference type="GO" id="GO:0000390">
    <property type="term" value="P:spliceosomal complex disassembly"/>
    <property type="evidence" value="ECO:0007669"/>
    <property type="project" value="InterPro"/>
</dbReference>
<feature type="compositionally biased region" description="Basic and acidic residues" evidence="1">
    <location>
        <begin position="706"/>
        <end position="718"/>
    </location>
</feature>
<dbReference type="InParanoid" id="C5KTK7"/>
<dbReference type="RefSeq" id="XP_002780391.1">
    <property type="nucleotide sequence ID" value="XM_002780345.1"/>
</dbReference>
<feature type="compositionally biased region" description="Low complexity" evidence="1">
    <location>
        <begin position="83"/>
        <end position="97"/>
    </location>
</feature>
<feature type="region of interest" description="Disordered" evidence="1">
    <location>
        <begin position="695"/>
        <end position="724"/>
    </location>
</feature>
<evidence type="ECO:0000256" key="1">
    <source>
        <dbReference type="SAM" id="MobiDB-lite"/>
    </source>
</evidence>
<evidence type="ECO:0000313" key="3">
    <source>
        <dbReference type="EMBL" id="EER12186.1"/>
    </source>
</evidence>
<dbReference type="EMBL" id="GG676169">
    <property type="protein sequence ID" value="EER12186.1"/>
    <property type="molecule type" value="Genomic_DNA"/>
</dbReference>
<dbReference type="GO" id="GO:0071008">
    <property type="term" value="C:U2-type post-mRNA release spliceosomal complex"/>
    <property type="evidence" value="ECO:0007669"/>
    <property type="project" value="TreeGrafter"/>
</dbReference>
<proteinExistence type="predicted"/>
<dbReference type="Pfam" id="PF01585">
    <property type="entry name" value="G-patch"/>
    <property type="match status" value="1"/>
</dbReference>
<dbReference type="GO" id="GO:0003676">
    <property type="term" value="F:nucleic acid binding"/>
    <property type="evidence" value="ECO:0007669"/>
    <property type="project" value="InterPro"/>
</dbReference>
<gene>
    <name evidence="3" type="ORF">Pmar_PMAR016586</name>
</gene>
<sequence length="815" mass="89369">MIIIVSGLGPIMFGQIRTRRRKGLDLIGEYDSDDDDVPSSGEEEEDDGFTMDTSPEDHDQELLESLEHTGLGSPMRRNRRSGRGVASSSSSNAPKVSFVLGMSQAAPSEEKAESGEQAVMGPSFDPKFDLKKGMDQPVDGGGKSINYMTKSEMKSKYGVGFAMLAKMGFKGGGLGKNEQGIANPIEVKVRRKNEALQESGEKVNQDLFGHKMATRRAKGANALDIINLSEEAVVDQEEEGRPKKERSEGWKKGSRKYRDAQRKTSSRSVAFGDVPHVAPASMSSRVIDMTGPLGPQVVGDLGAAVTAARERSEGPVHLAELRHNAVEMLEMQQEKVDDMIRQRAAIGSSLRSVEEDSLPSKEAIEEDLKATTALEGELRSTLLRCRTVAELSEASSRLREQYADRGRVWYRVDGDSVLLAASSALGQKELSRATTAEEFNRILGTLVQDVILEDADVDRFLCSAVCPHLQRLCTNTKSLTVLVDLLDSLQQVSSPYVYNALFTRAVMPTLTDRISKSPPDQLFALVKPLLEVIPQSSWTLLVSDHIRPMLSSRPDQLPSTLKDWKGTLPSGDCKQLQLRMCGDLGDKLRRVQVNPANQEHGDLIQECVNWARDGLVPTAACSKLLGDTLMTHAWVGALRKWLKQRGNVSFQEVLQWFQGWRSLLGPVAELGSTRNALLQGLYLIRRALTGKEDSLIGGDLPTSGEESEKQKDQGKDDELPPEMSTGLSSHAVAVHLGDVLNDLAPDVPLLQKPGMRVDGRQVYKFGTLGSVYWRDNELFYKPTVTGDYTMIAATDLVDKAKAAATAARPSGPRRR</sequence>
<dbReference type="AlphaFoldDB" id="C5KTK7"/>
<dbReference type="PANTHER" id="PTHR23329">
    <property type="entry name" value="TUFTELIN-INTERACTING PROTEIN 11-RELATED"/>
    <property type="match status" value="1"/>
</dbReference>
<dbReference type="InterPro" id="IPR045211">
    <property type="entry name" value="TFP11/STIP/Ntr1"/>
</dbReference>
<feature type="compositionally biased region" description="Acidic residues" evidence="1">
    <location>
        <begin position="28"/>
        <end position="49"/>
    </location>
</feature>
<accession>C5KTK7</accession>
<dbReference type="OrthoDB" id="444109at2759"/>
<reference evidence="3 4" key="1">
    <citation type="submission" date="2008-07" db="EMBL/GenBank/DDBJ databases">
        <authorList>
            <person name="El-Sayed N."/>
            <person name="Caler E."/>
            <person name="Inman J."/>
            <person name="Amedeo P."/>
            <person name="Hass B."/>
            <person name="Wortman J."/>
        </authorList>
    </citation>
    <scope>NUCLEOTIDE SEQUENCE [LARGE SCALE GENOMIC DNA]</scope>
    <source>
        <strain evidence="4">ATCC 50983 / TXsc</strain>
    </source>
</reference>
<dbReference type="GeneID" id="9061263"/>
<dbReference type="OMA" id="CEQDIIQ"/>
<dbReference type="InterPro" id="IPR000467">
    <property type="entry name" value="G_patch_dom"/>
</dbReference>
<dbReference type="Proteomes" id="UP000007800">
    <property type="component" value="Unassembled WGS sequence"/>
</dbReference>
<feature type="compositionally biased region" description="Basic and acidic residues" evidence="1">
    <location>
        <begin position="55"/>
        <end position="67"/>
    </location>
</feature>
<organism evidence="4">
    <name type="scientific">Perkinsus marinus (strain ATCC 50983 / TXsc)</name>
    <dbReference type="NCBI Taxonomy" id="423536"/>
    <lineage>
        <taxon>Eukaryota</taxon>
        <taxon>Sar</taxon>
        <taxon>Alveolata</taxon>
        <taxon>Perkinsozoa</taxon>
        <taxon>Perkinsea</taxon>
        <taxon>Perkinsida</taxon>
        <taxon>Perkinsidae</taxon>
        <taxon>Perkinsus</taxon>
    </lineage>
</organism>
<feature type="region of interest" description="Disordered" evidence="1">
    <location>
        <begin position="233"/>
        <end position="272"/>
    </location>
</feature>
<evidence type="ECO:0000313" key="4">
    <source>
        <dbReference type="Proteomes" id="UP000007800"/>
    </source>
</evidence>
<dbReference type="SMART" id="SM00443">
    <property type="entry name" value="G_patch"/>
    <property type="match status" value="1"/>
</dbReference>
<feature type="domain" description="G-patch" evidence="2">
    <location>
        <begin position="156"/>
        <end position="201"/>
    </location>
</feature>
<feature type="region of interest" description="Disordered" evidence="1">
    <location>
        <begin position="28"/>
        <end position="137"/>
    </location>
</feature>
<dbReference type="PROSITE" id="PS50174">
    <property type="entry name" value="G_PATCH"/>
    <property type="match status" value="1"/>
</dbReference>
<name>C5KTK7_PERM5</name>
<evidence type="ECO:0000259" key="2">
    <source>
        <dbReference type="PROSITE" id="PS50174"/>
    </source>
</evidence>
<feature type="compositionally biased region" description="Basic and acidic residues" evidence="1">
    <location>
        <begin position="239"/>
        <end position="262"/>
    </location>
</feature>
<keyword evidence="4" id="KW-1185">Reference proteome</keyword>